<name>A0A2S9VEE7_9ALTE</name>
<evidence type="ECO:0000313" key="4">
    <source>
        <dbReference type="Proteomes" id="UP000238949"/>
    </source>
</evidence>
<dbReference type="InterPro" id="IPR001173">
    <property type="entry name" value="Glyco_trans_2-like"/>
</dbReference>
<dbReference type="SUPFAM" id="SSF53448">
    <property type="entry name" value="Nucleotide-diphospho-sugar transferases"/>
    <property type="match status" value="1"/>
</dbReference>
<dbReference type="InterPro" id="IPR029044">
    <property type="entry name" value="Nucleotide-diphossugar_trans"/>
</dbReference>
<protein>
    <submittedName>
        <fullName evidence="3">Glycosyltransferase family 2 protein</fullName>
    </submittedName>
</protein>
<dbReference type="EMBL" id="PVNP01000045">
    <property type="protein sequence ID" value="PRO74675.1"/>
    <property type="molecule type" value="Genomic_DNA"/>
</dbReference>
<keyword evidence="4" id="KW-1185">Reference proteome</keyword>
<dbReference type="AlphaFoldDB" id="A0A2S9VEE7"/>
<comment type="caution">
    <text evidence="3">The sequence shown here is derived from an EMBL/GenBank/DDBJ whole genome shotgun (WGS) entry which is preliminary data.</text>
</comment>
<evidence type="ECO:0000256" key="1">
    <source>
        <dbReference type="ARBA" id="ARBA00038494"/>
    </source>
</evidence>
<organism evidence="3 4">
    <name type="scientific">Alteromonas alba</name>
    <dbReference type="NCBI Taxonomy" id="2079529"/>
    <lineage>
        <taxon>Bacteria</taxon>
        <taxon>Pseudomonadati</taxon>
        <taxon>Pseudomonadota</taxon>
        <taxon>Gammaproteobacteria</taxon>
        <taxon>Alteromonadales</taxon>
        <taxon>Alteromonadaceae</taxon>
        <taxon>Alteromonas/Salinimonas group</taxon>
        <taxon>Alteromonas</taxon>
    </lineage>
</organism>
<dbReference type="PANTHER" id="PTHR43630">
    <property type="entry name" value="POLY-BETA-1,6-N-ACETYL-D-GLUCOSAMINE SYNTHASE"/>
    <property type="match status" value="1"/>
</dbReference>
<sequence length="270" mass="30762">MTKSAEKLPISAFLVTCNEAAHIASVLDALQDFAEIILVDSGSTDGTQEIARAKGAKVVHQDWLGFAKQKNFAMSLCQYDWVINVDGDEILSSEVITHIRKLYEQSEDIAMRLYFEDVFWGEPMSPYSGKRSIVRVFRRSQAQYPLDRKVHENLVLAKGVSTVKVQGLVTHFGYGTTESLMQKKNKYSSLKALEKFEKRKRPSLIKLCFIFPLTFVKSYVLQRMFLSGKRGLVHAHIEAMYAFLKEAKLFEYQQLAGKQHADALQRGRLK</sequence>
<reference evidence="4" key="1">
    <citation type="journal article" date="2020" name="Int. J. Syst. Evol. Microbiol.">
        <title>Alteromonas alba sp. nov., a marine bacterium isolated from the seawater of the West Pacific Ocean.</title>
        <authorList>
            <person name="Sun C."/>
            <person name="Wu Y.-H."/>
            <person name="Xamxidin M."/>
            <person name="Cheng H."/>
            <person name="Xu X.-W."/>
        </authorList>
    </citation>
    <scope>NUCLEOTIDE SEQUENCE [LARGE SCALE GENOMIC DNA]</scope>
    <source>
        <strain evidence="4">190</strain>
    </source>
</reference>
<proteinExistence type="inferred from homology"/>
<dbReference type="GO" id="GO:0016740">
    <property type="term" value="F:transferase activity"/>
    <property type="evidence" value="ECO:0007669"/>
    <property type="project" value="UniProtKB-KW"/>
</dbReference>
<comment type="similarity">
    <text evidence="1">Belongs to the glycosyltransferase 2 family. WaaE/KdtX subfamily.</text>
</comment>
<dbReference type="OrthoDB" id="9815923at2"/>
<dbReference type="Gene3D" id="3.90.550.10">
    <property type="entry name" value="Spore Coat Polysaccharide Biosynthesis Protein SpsA, Chain A"/>
    <property type="match status" value="1"/>
</dbReference>
<dbReference type="Proteomes" id="UP000238949">
    <property type="component" value="Unassembled WGS sequence"/>
</dbReference>
<gene>
    <name evidence="3" type="ORF">C6Y40_05045</name>
</gene>
<dbReference type="CDD" id="cd02511">
    <property type="entry name" value="Beta4Glucosyltransferase"/>
    <property type="match status" value="1"/>
</dbReference>
<keyword evidence="3" id="KW-0808">Transferase</keyword>
<feature type="domain" description="Glycosyltransferase 2-like" evidence="2">
    <location>
        <begin position="11"/>
        <end position="112"/>
    </location>
</feature>
<evidence type="ECO:0000313" key="3">
    <source>
        <dbReference type="EMBL" id="PRO74675.1"/>
    </source>
</evidence>
<accession>A0A2S9VEE7</accession>
<dbReference type="PANTHER" id="PTHR43630:SF2">
    <property type="entry name" value="GLYCOSYLTRANSFERASE"/>
    <property type="match status" value="1"/>
</dbReference>
<dbReference type="RefSeq" id="WP_105933636.1">
    <property type="nucleotide sequence ID" value="NZ_PVNP01000045.1"/>
</dbReference>
<dbReference type="Pfam" id="PF00535">
    <property type="entry name" value="Glycos_transf_2"/>
    <property type="match status" value="1"/>
</dbReference>
<evidence type="ECO:0000259" key="2">
    <source>
        <dbReference type="Pfam" id="PF00535"/>
    </source>
</evidence>